<dbReference type="EMBL" id="VCGU01000005">
    <property type="protein sequence ID" value="TRY74704.1"/>
    <property type="molecule type" value="Genomic_DNA"/>
</dbReference>
<evidence type="ECO:0000256" key="2">
    <source>
        <dbReference type="ARBA" id="ARBA00022857"/>
    </source>
</evidence>
<proteinExistence type="inferred from homology"/>
<evidence type="ECO:0000256" key="3">
    <source>
        <dbReference type="ARBA" id="ARBA00023002"/>
    </source>
</evidence>
<dbReference type="InterPro" id="IPR051935">
    <property type="entry name" value="HSDL2"/>
</dbReference>
<dbReference type="InterPro" id="IPR003033">
    <property type="entry name" value="SCP2_sterol-bd_dom"/>
</dbReference>
<name>A0A553PAL2_TIGCA</name>
<dbReference type="Proteomes" id="UP000318571">
    <property type="component" value="Chromosome 2"/>
</dbReference>
<sequence>MALEAIMKASRGERPFHSWSGRRHFSADTPPALYSSVPEVFERIERVASKDIVGKVGAIYLFDVEKREGAVGKGDPTDKPDVTINMNVDNFLKIFNRELSPASAFMMGQIKVSGDLSKALTLEKVMKAAREAAEKK</sequence>
<dbReference type="InterPro" id="IPR036527">
    <property type="entry name" value="SCP2_sterol-bd_dom_sf"/>
</dbReference>
<dbReference type="PANTHER" id="PTHR42808">
    <property type="entry name" value="HYDROXYSTEROID DEHYDROGENASE-LIKE PROTEIN 2"/>
    <property type="match status" value="1"/>
</dbReference>
<organism evidence="5 6">
    <name type="scientific">Tigriopus californicus</name>
    <name type="common">Marine copepod</name>
    <dbReference type="NCBI Taxonomy" id="6832"/>
    <lineage>
        <taxon>Eukaryota</taxon>
        <taxon>Metazoa</taxon>
        <taxon>Ecdysozoa</taxon>
        <taxon>Arthropoda</taxon>
        <taxon>Crustacea</taxon>
        <taxon>Multicrustacea</taxon>
        <taxon>Hexanauplia</taxon>
        <taxon>Copepoda</taxon>
        <taxon>Harpacticoida</taxon>
        <taxon>Harpacticidae</taxon>
        <taxon>Tigriopus</taxon>
    </lineage>
</organism>
<reference evidence="5 6" key="1">
    <citation type="journal article" date="2018" name="Nat. Ecol. Evol.">
        <title>Genomic signatures of mitonuclear coevolution across populations of Tigriopus californicus.</title>
        <authorList>
            <person name="Barreto F.S."/>
            <person name="Watson E.T."/>
            <person name="Lima T.G."/>
            <person name="Willett C.S."/>
            <person name="Edmands S."/>
            <person name="Li W."/>
            <person name="Burton R.S."/>
        </authorList>
    </citation>
    <scope>NUCLEOTIDE SEQUENCE [LARGE SCALE GENOMIC DNA]</scope>
    <source>
        <strain evidence="5 6">San Diego</strain>
    </source>
</reference>
<accession>A0A553PAL2</accession>
<comment type="similarity">
    <text evidence="1">Belongs to the short-chain dehydrogenases/reductases (SDR) family.</text>
</comment>
<evidence type="ECO:0000256" key="1">
    <source>
        <dbReference type="ARBA" id="ARBA00006484"/>
    </source>
</evidence>
<feature type="domain" description="SCP2" evidence="4">
    <location>
        <begin position="42"/>
        <end position="127"/>
    </location>
</feature>
<keyword evidence="6" id="KW-1185">Reference proteome</keyword>
<evidence type="ECO:0000313" key="5">
    <source>
        <dbReference type="EMBL" id="TRY74704.1"/>
    </source>
</evidence>
<protein>
    <recommendedName>
        <fullName evidence="4">SCP2 domain-containing protein</fullName>
    </recommendedName>
</protein>
<gene>
    <name evidence="5" type="ORF">TCAL_15633</name>
</gene>
<dbReference type="Gene3D" id="3.30.1050.10">
    <property type="entry name" value="SCP2 sterol-binding domain"/>
    <property type="match status" value="1"/>
</dbReference>
<keyword evidence="3" id="KW-0560">Oxidoreductase</keyword>
<keyword evidence="2" id="KW-0521">NADP</keyword>
<dbReference type="GO" id="GO:0016491">
    <property type="term" value="F:oxidoreductase activity"/>
    <property type="evidence" value="ECO:0007669"/>
    <property type="project" value="UniProtKB-KW"/>
</dbReference>
<evidence type="ECO:0000313" key="6">
    <source>
        <dbReference type="Proteomes" id="UP000318571"/>
    </source>
</evidence>
<dbReference type="SUPFAM" id="SSF55718">
    <property type="entry name" value="SCP-like"/>
    <property type="match status" value="1"/>
</dbReference>
<dbReference type="STRING" id="6832.A0A553PAL2"/>
<evidence type="ECO:0000259" key="4">
    <source>
        <dbReference type="Pfam" id="PF02036"/>
    </source>
</evidence>
<comment type="caution">
    <text evidence="5">The sequence shown here is derived from an EMBL/GenBank/DDBJ whole genome shotgun (WGS) entry which is preliminary data.</text>
</comment>
<dbReference type="Pfam" id="PF02036">
    <property type="entry name" value="SCP2"/>
    <property type="match status" value="1"/>
</dbReference>
<dbReference type="AlphaFoldDB" id="A0A553PAL2"/>
<dbReference type="PANTHER" id="PTHR42808:SF3">
    <property type="entry name" value="HYDROXYSTEROID DEHYDROGENASE-LIKE PROTEIN 2"/>
    <property type="match status" value="1"/>
</dbReference>